<dbReference type="Gene3D" id="3.40.50.1240">
    <property type="entry name" value="Phosphoglycerate mutase-like"/>
    <property type="match status" value="1"/>
</dbReference>
<dbReference type="InterPro" id="IPR013078">
    <property type="entry name" value="His_Pase_superF_clade-1"/>
</dbReference>
<dbReference type="HOGENOM" id="CLU_039184_0_2_1"/>
<keyword evidence="2" id="KW-1185">Reference proteome</keyword>
<accession>A5DRS5</accession>
<dbReference type="FunCoup" id="A5DRS5">
    <property type="interactions" value="159"/>
</dbReference>
<evidence type="ECO:0008006" key="3">
    <source>
        <dbReference type="Google" id="ProtNLM"/>
    </source>
</evidence>
<dbReference type="PANTHER" id="PTHR48100:SF1">
    <property type="entry name" value="HISTIDINE PHOSPHATASE FAMILY PROTEIN-RELATED"/>
    <property type="match status" value="1"/>
</dbReference>
<dbReference type="InterPro" id="IPR050275">
    <property type="entry name" value="PGM_Phosphatase"/>
</dbReference>
<dbReference type="KEGG" id="lel:PVL30_000059"/>
<dbReference type="AlphaFoldDB" id="A5DRS5"/>
<proteinExistence type="predicted"/>
<dbReference type="GO" id="GO:0005737">
    <property type="term" value="C:cytoplasm"/>
    <property type="evidence" value="ECO:0007669"/>
    <property type="project" value="TreeGrafter"/>
</dbReference>
<evidence type="ECO:0000313" key="2">
    <source>
        <dbReference type="Proteomes" id="UP000001996"/>
    </source>
</evidence>
<dbReference type="OrthoDB" id="496981at2759"/>
<dbReference type="Pfam" id="PF00300">
    <property type="entry name" value="His_Phos_1"/>
    <property type="match status" value="1"/>
</dbReference>
<evidence type="ECO:0000313" key="1">
    <source>
        <dbReference type="EMBL" id="EDK41883.1"/>
    </source>
</evidence>
<reference evidence="1 2" key="1">
    <citation type="journal article" date="2009" name="Nature">
        <title>Evolution of pathogenicity and sexual reproduction in eight Candida genomes.</title>
        <authorList>
            <person name="Butler G."/>
            <person name="Rasmussen M.D."/>
            <person name="Lin M.F."/>
            <person name="Santos M.A."/>
            <person name="Sakthikumar S."/>
            <person name="Munro C.A."/>
            <person name="Rheinbay E."/>
            <person name="Grabherr M."/>
            <person name="Forche A."/>
            <person name="Reedy J.L."/>
            <person name="Agrafioti I."/>
            <person name="Arnaud M.B."/>
            <person name="Bates S."/>
            <person name="Brown A.J."/>
            <person name="Brunke S."/>
            <person name="Costanzo M.C."/>
            <person name="Fitzpatrick D.A."/>
            <person name="de Groot P.W."/>
            <person name="Harris D."/>
            <person name="Hoyer L.L."/>
            <person name="Hube B."/>
            <person name="Klis F.M."/>
            <person name="Kodira C."/>
            <person name="Lennard N."/>
            <person name="Logue M.E."/>
            <person name="Martin R."/>
            <person name="Neiman A.M."/>
            <person name="Nikolaou E."/>
            <person name="Quail M.A."/>
            <person name="Quinn J."/>
            <person name="Santos M.C."/>
            <person name="Schmitzberger F.F."/>
            <person name="Sherlock G."/>
            <person name="Shah P."/>
            <person name="Silverstein K.A."/>
            <person name="Skrzypek M.S."/>
            <person name="Soll D."/>
            <person name="Staggs R."/>
            <person name="Stansfield I."/>
            <person name="Stumpf M.P."/>
            <person name="Sudbery P.E."/>
            <person name="Srikantha T."/>
            <person name="Zeng Q."/>
            <person name="Berman J."/>
            <person name="Berriman M."/>
            <person name="Heitman J."/>
            <person name="Gow N.A."/>
            <person name="Lorenz M.C."/>
            <person name="Birren B.W."/>
            <person name="Kellis M."/>
            <person name="Cuomo C.A."/>
        </authorList>
    </citation>
    <scope>NUCLEOTIDE SEQUENCE [LARGE SCALE GENOMIC DNA]</scope>
    <source>
        <strain evidence="2">ATCC 11503 / BCRC 21390 / CBS 2605 / JCM 1781 / NBRC 1676 / NRRL YB-4239</strain>
    </source>
</reference>
<dbReference type="eggNOG" id="KOG4754">
    <property type="taxonomic scope" value="Eukaryota"/>
</dbReference>
<dbReference type="EMBL" id="CH981524">
    <property type="protein sequence ID" value="EDK41883.1"/>
    <property type="molecule type" value="Genomic_DNA"/>
</dbReference>
<dbReference type="VEuPathDB" id="FungiDB:LELG_00061"/>
<dbReference type="CDD" id="cd07067">
    <property type="entry name" value="HP_PGM_like"/>
    <property type="match status" value="1"/>
</dbReference>
<dbReference type="PANTHER" id="PTHR48100">
    <property type="entry name" value="BROAD-SPECIFICITY PHOSPHATASE YOR283W-RELATED"/>
    <property type="match status" value="1"/>
</dbReference>
<protein>
    <recommendedName>
        <fullName evidence="3">Phosphoglycerate mutase</fullName>
    </recommendedName>
</protein>
<gene>
    <name evidence="1" type="ORF">LELG_00061</name>
</gene>
<dbReference type="Proteomes" id="UP000001996">
    <property type="component" value="Unassembled WGS sequence"/>
</dbReference>
<dbReference type="GeneID" id="5235610"/>
<dbReference type="SMART" id="SM00855">
    <property type="entry name" value="PGAM"/>
    <property type="match status" value="1"/>
</dbReference>
<dbReference type="InterPro" id="IPR029033">
    <property type="entry name" value="His_PPase_superfam"/>
</dbReference>
<dbReference type="OMA" id="LHLCHKR"/>
<dbReference type="GO" id="GO:0016791">
    <property type="term" value="F:phosphatase activity"/>
    <property type="evidence" value="ECO:0007669"/>
    <property type="project" value="TreeGrafter"/>
</dbReference>
<dbReference type="SUPFAM" id="SSF53254">
    <property type="entry name" value="Phosphoglycerate mutase-like"/>
    <property type="match status" value="1"/>
</dbReference>
<dbReference type="InParanoid" id="A5DRS5"/>
<name>A5DRS5_LODEL</name>
<organism evidence="1 2">
    <name type="scientific">Lodderomyces elongisporus (strain ATCC 11503 / CBS 2605 / JCM 1781 / NBRC 1676 / NRRL YB-4239)</name>
    <name type="common">Yeast</name>
    <name type="synonym">Saccharomyces elongisporus</name>
    <dbReference type="NCBI Taxonomy" id="379508"/>
    <lineage>
        <taxon>Eukaryota</taxon>
        <taxon>Fungi</taxon>
        <taxon>Dikarya</taxon>
        <taxon>Ascomycota</taxon>
        <taxon>Saccharomycotina</taxon>
        <taxon>Pichiomycetes</taxon>
        <taxon>Debaryomycetaceae</taxon>
        <taxon>Candida/Lodderomyces clade</taxon>
        <taxon>Lodderomyces</taxon>
    </lineage>
</organism>
<sequence>MSLLIPNSNDHHDAYGDLDEDEKYRAALKEQQEFTWSFSPVLGFFKQTDPETNDMEFRYTQEDFGILKPWSKIIAELEELNDTAPENVHYKLVFFARHGQGWANVAGRKYSKQEWYDKWRFLGTDGEITWGPDADLTELGEKQALENQQAWKEQLENKGAPYPKKFYVSPLQRSIKTHSITWNNQKVSVVENLRETIGLHLCHRRSNKSVLETKFPHLKFPDDFKEEDEQFDSWSRREELHEQFLRINKVLENIFDEDEGHKKDADVICVTSHAGTIRAFITVLGHRKFVIPTGGMIPIVIRGEREKRNL</sequence>